<sequence>MINRWNWVNTNWPSGYTKIGSINYHSLVEYQNMLYVFGGFGFKGSGTNNLWKLSGNNWEIVKCLGKIPPPRFKHKAVVTSDLMWVYGGCRSGTKPLNDFYCFNFTNLKWKRVKTKKPPPGRHSHSFVVLDENRIVLHGGIGPDNVPLNDLWLFSIPKKKWIKLEPQDGKLHPMRRHRHTSVVINGEMFVFAGTDGRVRLNNLSKCQFFSTCVKWISLNPFGDIPDPRRDHTAASYKDKM</sequence>
<dbReference type="PANTHER" id="PTHR46093">
    <property type="entry name" value="ACYL-COA-BINDING DOMAIN-CONTAINING PROTEIN 5"/>
    <property type="match status" value="1"/>
</dbReference>
<comment type="caution">
    <text evidence="3">The sequence shown here is derived from an EMBL/GenBank/DDBJ whole genome shotgun (WGS) entry which is preliminary data.</text>
</comment>
<dbReference type="Pfam" id="PF24681">
    <property type="entry name" value="Kelch_KLHDC2_KLHL20_DRC7"/>
    <property type="match status" value="1"/>
</dbReference>
<evidence type="ECO:0000313" key="3">
    <source>
        <dbReference type="EMBL" id="KAJ6229512.1"/>
    </source>
</evidence>
<keyword evidence="2" id="KW-0677">Repeat</keyword>
<evidence type="ECO:0000256" key="1">
    <source>
        <dbReference type="ARBA" id="ARBA00022441"/>
    </source>
</evidence>
<dbReference type="PANTHER" id="PTHR46093:SF18">
    <property type="entry name" value="FIBRONECTIN TYPE-III DOMAIN-CONTAINING PROTEIN"/>
    <property type="match status" value="1"/>
</dbReference>
<dbReference type="Gene3D" id="2.120.10.80">
    <property type="entry name" value="Kelch-type beta propeller"/>
    <property type="match status" value="1"/>
</dbReference>
<organism evidence="3 4">
    <name type="scientific">Anaeramoeba flamelloides</name>
    <dbReference type="NCBI Taxonomy" id="1746091"/>
    <lineage>
        <taxon>Eukaryota</taxon>
        <taxon>Metamonada</taxon>
        <taxon>Anaeramoebidae</taxon>
        <taxon>Anaeramoeba</taxon>
    </lineage>
</organism>
<keyword evidence="4" id="KW-1185">Reference proteome</keyword>
<evidence type="ECO:0000313" key="4">
    <source>
        <dbReference type="Proteomes" id="UP001150062"/>
    </source>
</evidence>
<gene>
    <name evidence="3" type="ORF">M0813_07741</name>
</gene>
<accession>A0ABQ8XA17</accession>
<reference evidence="3" key="1">
    <citation type="submission" date="2022-08" db="EMBL/GenBank/DDBJ databases">
        <title>Novel sulfate-reducing endosymbionts in the free-living metamonad Anaeramoeba.</title>
        <authorList>
            <person name="Jerlstrom-Hultqvist J."/>
            <person name="Cepicka I."/>
            <person name="Gallot-Lavallee L."/>
            <person name="Salas-Leiva D."/>
            <person name="Curtis B.A."/>
            <person name="Zahonova K."/>
            <person name="Pipaliya S."/>
            <person name="Dacks J."/>
            <person name="Roger A.J."/>
        </authorList>
    </citation>
    <scope>NUCLEOTIDE SEQUENCE</scope>
    <source>
        <strain evidence="3">Schooner1</strain>
    </source>
</reference>
<evidence type="ECO:0000256" key="2">
    <source>
        <dbReference type="ARBA" id="ARBA00022737"/>
    </source>
</evidence>
<dbReference type="InterPro" id="IPR015915">
    <property type="entry name" value="Kelch-typ_b-propeller"/>
</dbReference>
<dbReference type="Proteomes" id="UP001150062">
    <property type="component" value="Unassembled WGS sequence"/>
</dbReference>
<proteinExistence type="predicted"/>
<keyword evidence="1" id="KW-0880">Kelch repeat</keyword>
<protein>
    <submittedName>
        <fullName evidence="3">Acyl-coa-binding domain-containing protein</fullName>
    </submittedName>
</protein>
<name>A0ABQ8XA17_9EUKA</name>
<dbReference type="SUPFAM" id="SSF117281">
    <property type="entry name" value="Kelch motif"/>
    <property type="match status" value="1"/>
</dbReference>
<dbReference type="EMBL" id="JAOAOG010000320">
    <property type="protein sequence ID" value="KAJ6229512.1"/>
    <property type="molecule type" value="Genomic_DNA"/>
</dbReference>